<dbReference type="AlphaFoldDB" id="A0A915KCF7"/>
<dbReference type="InterPro" id="IPR013783">
    <property type="entry name" value="Ig-like_fold"/>
</dbReference>
<keyword evidence="2" id="KW-1185">Reference proteome</keyword>
<name>A0A915KCF7_ROMCU</name>
<accession>A0A915KCF7</accession>
<evidence type="ECO:0000259" key="1">
    <source>
        <dbReference type="Pfam" id="PF07679"/>
    </source>
</evidence>
<dbReference type="SUPFAM" id="SSF48726">
    <property type="entry name" value="Immunoglobulin"/>
    <property type="match status" value="1"/>
</dbReference>
<organism evidence="2 3">
    <name type="scientific">Romanomermis culicivorax</name>
    <name type="common">Nematode worm</name>
    <dbReference type="NCBI Taxonomy" id="13658"/>
    <lineage>
        <taxon>Eukaryota</taxon>
        <taxon>Metazoa</taxon>
        <taxon>Ecdysozoa</taxon>
        <taxon>Nematoda</taxon>
        <taxon>Enoplea</taxon>
        <taxon>Dorylaimia</taxon>
        <taxon>Mermithida</taxon>
        <taxon>Mermithoidea</taxon>
        <taxon>Mermithidae</taxon>
        <taxon>Romanomermis</taxon>
    </lineage>
</organism>
<dbReference type="InterPro" id="IPR036179">
    <property type="entry name" value="Ig-like_dom_sf"/>
</dbReference>
<sequence length="112" mass="12835">MERIDDATYRLTVINLSPDDTGPYTIEATNDTGTAASQANVEVERTLRRRKDPLEFSKLKSRESRIQSHDYLVMNLIPYNVEIHCMIPPFIYKCLMMKAIKRAGSIMPLLTT</sequence>
<evidence type="ECO:0000313" key="2">
    <source>
        <dbReference type="Proteomes" id="UP000887565"/>
    </source>
</evidence>
<dbReference type="Pfam" id="PF07679">
    <property type="entry name" value="I-set"/>
    <property type="match status" value="1"/>
</dbReference>
<dbReference type="InterPro" id="IPR013098">
    <property type="entry name" value="Ig_I-set"/>
</dbReference>
<dbReference type="Proteomes" id="UP000887565">
    <property type="component" value="Unplaced"/>
</dbReference>
<feature type="domain" description="Immunoglobulin I-set" evidence="1">
    <location>
        <begin position="5"/>
        <end position="43"/>
    </location>
</feature>
<protein>
    <submittedName>
        <fullName evidence="3">Immunoglobulin I-set domain-containing protein</fullName>
    </submittedName>
</protein>
<proteinExistence type="predicted"/>
<reference evidence="3" key="1">
    <citation type="submission" date="2022-11" db="UniProtKB">
        <authorList>
            <consortium name="WormBaseParasite"/>
        </authorList>
    </citation>
    <scope>IDENTIFICATION</scope>
</reference>
<dbReference type="Gene3D" id="2.60.40.10">
    <property type="entry name" value="Immunoglobulins"/>
    <property type="match status" value="1"/>
</dbReference>
<dbReference type="WBParaSite" id="nRc.2.0.1.t36055-RA">
    <property type="protein sequence ID" value="nRc.2.0.1.t36055-RA"/>
    <property type="gene ID" value="nRc.2.0.1.g36055"/>
</dbReference>
<evidence type="ECO:0000313" key="3">
    <source>
        <dbReference type="WBParaSite" id="nRc.2.0.1.t36055-RA"/>
    </source>
</evidence>